<keyword evidence="4" id="KW-1185">Reference proteome</keyword>
<dbReference type="InterPro" id="IPR053185">
    <property type="entry name" value="SET_domain_protein"/>
</dbReference>
<dbReference type="Pfam" id="PF00856">
    <property type="entry name" value="SET"/>
    <property type="match status" value="1"/>
</dbReference>
<accession>A0AAW0EAD9</accession>
<dbReference type="PANTHER" id="PTHR47332:SF4">
    <property type="entry name" value="SET DOMAIN-CONTAINING PROTEIN 5"/>
    <property type="match status" value="1"/>
</dbReference>
<reference evidence="3 4" key="1">
    <citation type="journal article" date="2024" name="J Genomics">
        <title>Draft genome sequencing and assembly of Favolaschia claudopus CIRM-BRFM 2984 isolated from oak limbs.</title>
        <authorList>
            <person name="Navarro D."/>
            <person name="Drula E."/>
            <person name="Chaduli D."/>
            <person name="Cazenave R."/>
            <person name="Ahrendt S."/>
            <person name="Wang J."/>
            <person name="Lipzen A."/>
            <person name="Daum C."/>
            <person name="Barry K."/>
            <person name="Grigoriev I.V."/>
            <person name="Favel A."/>
            <person name="Rosso M.N."/>
            <person name="Martin F."/>
        </authorList>
    </citation>
    <scope>NUCLEOTIDE SEQUENCE [LARGE SCALE GENOMIC DNA]</scope>
    <source>
        <strain evidence="3 4">CIRM-BRFM 2984</strain>
    </source>
</reference>
<dbReference type="EMBL" id="JAWWNJ010000002">
    <property type="protein sequence ID" value="KAK7061308.1"/>
    <property type="molecule type" value="Genomic_DNA"/>
</dbReference>
<keyword evidence="3" id="KW-0675">Receptor</keyword>
<protein>
    <submittedName>
        <fullName evidence="3">ER lumen protein-retaining receptor</fullName>
    </submittedName>
</protein>
<name>A0AAW0EAD9_9AGAR</name>
<dbReference type="CDD" id="cd20071">
    <property type="entry name" value="SET_SMYD"/>
    <property type="match status" value="1"/>
</dbReference>
<dbReference type="Proteomes" id="UP001362999">
    <property type="component" value="Unassembled WGS sequence"/>
</dbReference>
<gene>
    <name evidence="3" type="ORF">R3P38DRAFT_2828749</name>
</gene>
<dbReference type="PROSITE" id="PS50280">
    <property type="entry name" value="SET"/>
    <property type="match status" value="1"/>
</dbReference>
<evidence type="ECO:0000313" key="3">
    <source>
        <dbReference type="EMBL" id="KAK7061308.1"/>
    </source>
</evidence>
<organism evidence="3 4">
    <name type="scientific">Favolaschia claudopus</name>
    <dbReference type="NCBI Taxonomy" id="2862362"/>
    <lineage>
        <taxon>Eukaryota</taxon>
        <taxon>Fungi</taxon>
        <taxon>Dikarya</taxon>
        <taxon>Basidiomycota</taxon>
        <taxon>Agaricomycotina</taxon>
        <taxon>Agaricomycetes</taxon>
        <taxon>Agaricomycetidae</taxon>
        <taxon>Agaricales</taxon>
        <taxon>Marasmiineae</taxon>
        <taxon>Mycenaceae</taxon>
        <taxon>Favolaschia</taxon>
    </lineage>
</organism>
<proteinExistence type="predicted"/>
<dbReference type="InterPro" id="IPR001214">
    <property type="entry name" value="SET_dom"/>
</dbReference>
<feature type="region of interest" description="Disordered" evidence="1">
    <location>
        <begin position="1"/>
        <end position="34"/>
    </location>
</feature>
<evidence type="ECO:0000256" key="1">
    <source>
        <dbReference type="SAM" id="MobiDB-lite"/>
    </source>
</evidence>
<evidence type="ECO:0000259" key="2">
    <source>
        <dbReference type="PROSITE" id="PS50280"/>
    </source>
</evidence>
<comment type="caution">
    <text evidence="3">The sequence shown here is derived from an EMBL/GenBank/DDBJ whole genome shotgun (WGS) entry which is preliminary data.</text>
</comment>
<dbReference type="AlphaFoldDB" id="A0AAW0EAD9"/>
<evidence type="ECO:0000313" key="4">
    <source>
        <dbReference type="Proteomes" id="UP001362999"/>
    </source>
</evidence>
<sequence>MKRGFLNRPKAEPRPTEEACLARPTGESRPMGEPGDVYTDPQTGRINIHFPIGKVPKVELPDKFSTKYVERDPLSTSAPGAITITTIPNGVPNEPESECIFFGGSKEVVMAIPNFPRPMRHPKTVAFRMGHAPGKGMGLFSTRALRVGNLILTERPLLVCARNIADKAPGHYSPEMMIQYVLDETERTYEIAYNRMSAADKEAFMALANCHLEDGSGPLTGRVRTNGLGVSGLRPGVEGDLAYYSAICKHISRLNHSCSPNTYPAFDIPSFSFSLYAVRDIAEGEELTFQYMDVLTSAAERQKSLRRYDLVCTCPACTDPAASDPRRAAIRAYTPNTLMWAADSKFSDDFLINNCLEQLELLTKEGLEHCYKYFEVTVALMHAYICLGDAENASKWAAIVVKQVWRDDEEDRKNAKALVDPNNVAAYKAHTFWRSRVNPAADNPIKMVQKLLAMAGPDNIKTLDNGSSLIMFPGPGM</sequence>
<dbReference type="SUPFAM" id="SSF82199">
    <property type="entry name" value="SET domain"/>
    <property type="match status" value="1"/>
</dbReference>
<feature type="domain" description="SET" evidence="2">
    <location>
        <begin position="123"/>
        <end position="292"/>
    </location>
</feature>
<dbReference type="SMART" id="SM00317">
    <property type="entry name" value="SET"/>
    <property type="match status" value="1"/>
</dbReference>
<dbReference type="InterPro" id="IPR046341">
    <property type="entry name" value="SET_dom_sf"/>
</dbReference>
<dbReference type="PANTHER" id="PTHR47332">
    <property type="entry name" value="SET DOMAIN-CONTAINING PROTEIN 5"/>
    <property type="match status" value="1"/>
</dbReference>
<dbReference type="Gene3D" id="2.170.270.10">
    <property type="entry name" value="SET domain"/>
    <property type="match status" value="1"/>
</dbReference>